<dbReference type="Gene3D" id="3.40.30.10">
    <property type="entry name" value="Glutaredoxin"/>
    <property type="match status" value="2"/>
</dbReference>
<dbReference type="SUPFAM" id="SSF52833">
    <property type="entry name" value="Thioredoxin-like"/>
    <property type="match status" value="1"/>
</dbReference>
<dbReference type="InterPro" id="IPR013766">
    <property type="entry name" value="Thioredoxin_domain"/>
</dbReference>
<dbReference type="GO" id="GO:0008270">
    <property type="term" value="F:zinc ion binding"/>
    <property type="evidence" value="ECO:0007669"/>
    <property type="project" value="UniProtKB-KW"/>
</dbReference>
<dbReference type="OrthoDB" id="409136at2759"/>
<organism evidence="6 7">
    <name type="scientific">Aphanomyces stellatus</name>
    <dbReference type="NCBI Taxonomy" id="120398"/>
    <lineage>
        <taxon>Eukaryota</taxon>
        <taxon>Sar</taxon>
        <taxon>Stramenopiles</taxon>
        <taxon>Oomycota</taxon>
        <taxon>Saprolegniomycetes</taxon>
        <taxon>Saprolegniales</taxon>
        <taxon>Verrucalvaceae</taxon>
        <taxon>Aphanomyces</taxon>
    </lineage>
</organism>
<keyword evidence="2" id="KW-0863">Zinc-finger</keyword>
<dbReference type="Pfam" id="PF00569">
    <property type="entry name" value="ZZ"/>
    <property type="match status" value="1"/>
</dbReference>
<protein>
    <submittedName>
        <fullName evidence="6">Aste57867_19248 protein</fullName>
    </submittedName>
</protein>
<dbReference type="GO" id="GO:0030178">
    <property type="term" value="P:negative regulation of Wnt signaling pathway"/>
    <property type="evidence" value="ECO:0007669"/>
    <property type="project" value="TreeGrafter"/>
</dbReference>
<proteinExistence type="predicted"/>
<dbReference type="EMBL" id="VJMH01006481">
    <property type="protein sequence ID" value="KAF0689269.1"/>
    <property type="molecule type" value="Genomic_DNA"/>
</dbReference>
<dbReference type="CDD" id="cd02249">
    <property type="entry name" value="ZZ"/>
    <property type="match status" value="1"/>
</dbReference>
<keyword evidence="3" id="KW-0862">Zinc</keyword>
<dbReference type="InterPro" id="IPR000433">
    <property type="entry name" value="Znf_ZZ"/>
</dbReference>
<sequence length="512" mass="55681">MVAIETQTSPFVTLLGPTLLQKEPLPKDASHLIPDKATYRWKGVSCDGCSETIVGRRFTCKDDNFDLCHACLKDGFKLHPAHILAPVPIPDLPPRATVASVATDHALAGKYVLLYFSADWCGFCGPFLDLLIPYYHGMQARSGVDFEVVFVSSDHDEDSFDACFGDMPWLALPFAARETKAALDAALDAEGIPHAVLLDPHGKVVTKDGRFKIQADPDGLFFPYAERPLRDILLETAYVKADGSEVDGSVALDGKYIGLFFSGSYLSEFGIVDGTTTLIAAYDAARTRLQQSFEVVLCTLDFDIESATKYFQTMPWLMHPPASARYVANELNGRFESPQTPYSLAPKLVILDADLNLVNVDAYGTLVQDTDETTHFPWPPAAVVDVADGVYTSGGFLAETPSVIVFCAAMDTDGQAKVHATLERVAAQTSSILCLTSKHVGKKDWSDAGHTIRTAAGVPADVDGPFGVVLDHAKKECYVHEGAVDDATLLALVAQFQRHELTMQPIVEKEDE</sequence>
<dbReference type="Pfam" id="PF13905">
    <property type="entry name" value="Thioredoxin_8"/>
    <property type="match status" value="1"/>
</dbReference>
<dbReference type="AlphaFoldDB" id="A0A485LC28"/>
<dbReference type="PANTHER" id="PTHR46472">
    <property type="entry name" value="NUCLEOREDOXIN"/>
    <property type="match status" value="1"/>
</dbReference>
<keyword evidence="1" id="KW-0479">Metal-binding</keyword>
<dbReference type="GO" id="GO:0031397">
    <property type="term" value="P:negative regulation of protein ubiquitination"/>
    <property type="evidence" value="ECO:0007669"/>
    <property type="project" value="TreeGrafter"/>
</dbReference>
<feature type="domain" description="Thioredoxin" evidence="4">
    <location>
        <begin position="83"/>
        <end position="230"/>
    </location>
</feature>
<dbReference type="GO" id="GO:0005634">
    <property type="term" value="C:nucleus"/>
    <property type="evidence" value="ECO:0007669"/>
    <property type="project" value="TreeGrafter"/>
</dbReference>
<dbReference type="PROSITE" id="PS51352">
    <property type="entry name" value="THIOREDOXIN_2"/>
    <property type="match status" value="1"/>
</dbReference>
<evidence type="ECO:0000259" key="4">
    <source>
        <dbReference type="PROSITE" id="PS51352"/>
    </source>
</evidence>
<dbReference type="SUPFAM" id="SSF57850">
    <property type="entry name" value="RING/U-box"/>
    <property type="match status" value="1"/>
</dbReference>
<name>A0A485LC28_9STRA</name>
<dbReference type="EMBL" id="CAADRA010006502">
    <property type="protein sequence ID" value="VFT95968.1"/>
    <property type="molecule type" value="Genomic_DNA"/>
</dbReference>
<dbReference type="Gene3D" id="3.30.60.90">
    <property type="match status" value="1"/>
</dbReference>
<evidence type="ECO:0000313" key="5">
    <source>
        <dbReference type="EMBL" id="KAF0689269.1"/>
    </source>
</evidence>
<evidence type="ECO:0000256" key="2">
    <source>
        <dbReference type="ARBA" id="ARBA00022771"/>
    </source>
</evidence>
<accession>A0A485LC28</accession>
<dbReference type="SMART" id="SM00291">
    <property type="entry name" value="ZnF_ZZ"/>
    <property type="match status" value="1"/>
</dbReference>
<dbReference type="InterPro" id="IPR036249">
    <property type="entry name" value="Thioredoxin-like_sf"/>
</dbReference>
<evidence type="ECO:0000256" key="3">
    <source>
        <dbReference type="ARBA" id="ARBA00022833"/>
    </source>
</evidence>
<gene>
    <name evidence="6" type="primary">Aste57867_19248</name>
    <name evidence="5" type="ORF">As57867_019184</name>
    <name evidence="6" type="ORF">ASTE57867_19248</name>
</gene>
<dbReference type="PANTHER" id="PTHR46472:SF1">
    <property type="entry name" value="NUCLEOREDOXIN"/>
    <property type="match status" value="1"/>
</dbReference>
<keyword evidence="7" id="KW-1185">Reference proteome</keyword>
<dbReference type="Proteomes" id="UP000332933">
    <property type="component" value="Unassembled WGS sequence"/>
</dbReference>
<dbReference type="GO" id="GO:0004791">
    <property type="term" value="F:thioredoxin-disulfide reductase (NADPH) activity"/>
    <property type="evidence" value="ECO:0007669"/>
    <property type="project" value="TreeGrafter"/>
</dbReference>
<evidence type="ECO:0000313" key="7">
    <source>
        <dbReference type="Proteomes" id="UP000332933"/>
    </source>
</evidence>
<reference evidence="6 7" key="1">
    <citation type="submission" date="2019-03" db="EMBL/GenBank/DDBJ databases">
        <authorList>
            <person name="Gaulin E."/>
            <person name="Dumas B."/>
        </authorList>
    </citation>
    <scope>NUCLEOTIDE SEQUENCE [LARGE SCALE GENOMIC DNA]</scope>
    <source>
        <strain evidence="6">CBS 568.67</strain>
    </source>
</reference>
<dbReference type="InterPro" id="IPR012336">
    <property type="entry name" value="Thioredoxin-like_fold"/>
</dbReference>
<evidence type="ECO:0000256" key="1">
    <source>
        <dbReference type="ARBA" id="ARBA00022723"/>
    </source>
</evidence>
<reference evidence="5" key="2">
    <citation type="submission" date="2019-06" db="EMBL/GenBank/DDBJ databases">
        <title>Genomics analysis of Aphanomyces spp. identifies a new class of oomycete effector associated with host adaptation.</title>
        <authorList>
            <person name="Gaulin E."/>
        </authorList>
    </citation>
    <scope>NUCLEOTIDE SEQUENCE</scope>
    <source>
        <strain evidence="5">CBS 578.67</strain>
    </source>
</reference>
<evidence type="ECO:0000313" key="6">
    <source>
        <dbReference type="EMBL" id="VFT95968.1"/>
    </source>
</evidence>
<dbReference type="InterPro" id="IPR043145">
    <property type="entry name" value="Znf_ZZ_sf"/>
</dbReference>